<dbReference type="InterPro" id="IPR050490">
    <property type="entry name" value="Bact_solute-bd_prot1"/>
</dbReference>
<keyword evidence="2" id="KW-0812">Transmembrane</keyword>
<dbReference type="PANTHER" id="PTHR43649">
    <property type="entry name" value="ARABINOSE-BINDING PROTEIN-RELATED"/>
    <property type="match status" value="1"/>
</dbReference>
<feature type="region of interest" description="Disordered" evidence="1">
    <location>
        <begin position="1"/>
        <end position="20"/>
    </location>
</feature>
<evidence type="ECO:0000313" key="4">
    <source>
        <dbReference type="Proteomes" id="UP000673394"/>
    </source>
</evidence>
<proteinExistence type="predicted"/>
<reference evidence="3 4" key="1">
    <citation type="submission" date="2021-04" db="EMBL/GenBank/DDBJ databases">
        <title>Paenibacillus sp. DLE-14 whole genome sequence.</title>
        <authorList>
            <person name="Ham Y.J."/>
        </authorList>
    </citation>
    <scope>NUCLEOTIDE SEQUENCE [LARGE SCALE GENOMIC DNA]</scope>
    <source>
        <strain evidence="3 4">DLE-14</strain>
    </source>
</reference>
<dbReference type="PANTHER" id="PTHR43649:SF12">
    <property type="entry name" value="DIACETYLCHITOBIOSE BINDING PROTEIN DASA"/>
    <property type="match status" value="1"/>
</dbReference>
<dbReference type="InterPro" id="IPR006059">
    <property type="entry name" value="SBP"/>
</dbReference>
<keyword evidence="2" id="KW-0472">Membrane</keyword>
<accession>A0ABS5C9E9</accession>
<evidence type="ECO:0000256" key="2">
    <source>
        <dbReference type="SAM" id="Phobius"/>
    </source>
</evidence>
<evidence type="ECO:0000256" key="1">
    <source>
        <dbReference type="SAM" id="MobiDB-lite"/>
    </source>
</evidence>
<keyword evidence="2" id="KW-1133">Transmembrane helix</keyword>
<dbReference type="RefSeq" id="WP_210656959.1">
    <property type="nucleotide sequence ID" value="NZ_JAGKSP010000002.1"/>
</dbReference>
<feature type="compositionally biased region" description="Basic and acidic residues" evidence="1">
    <location>
        <begin position="1"/>
        <end position="12"/>
    </location>
</feature>
<evidence type="ECO:0000313" key="3">
    <source>
        <dbReference type="EMBL" id="MBP3962621.1"/>
    </source>
</evidence>
<comment type="caution">
    <text evidence="3">The sequence shown here is derived from an EMBL/GenBank/DDBJ whole genome shotgun (WGS) entry which is preliminary data.</text>
</comment>
<name>A0ABS5C9E9_9BACL</name>
<gene>
    <name evidence="3" type="ORF">I8J30_07885</name>
</gene>
<dbReference type="Proteomes" id="UP000673394">
    <property type="component" value="Unassembled WGS sequence"/>
</dbReference>
<dbReference type="Gene3D" id="3.40.190.10">
    <property type="entry name" value="Periplasmic binding protein-like II"/>
    <property type="match status" value="1"/>
</dbReference>
<organism evidence="3 4">
    <name type="scientific">Paenibacillus lignilyticus</name>
    <dbReference type="NCBI Taxonomy" id="1172615"/>
    <lineage>
        <taxon>Bacteria</taxon>
        <taxon>Bacillati</taxon>
        <taxon>Bacillota</taxon>
        <taxon>Bacilli</taxon>
        <taxon>Bacillales</taxon>
        <taxon>Paenibacillaceae</taxon>
        <taxon>Paenibacillus</taxon>
    </lineage>
</organism>
<dbReference type="EMBL" id="JAGKSP010000002">
    <property type="protein sequence ID" value="MBP3962621.1"/>
    <property type="molecule type" value="Genomic_DNA"/>
</dbReference>
<feature type="transmembrane region" description="Helical" evidence="2">
    <location>
        <begin position="45"/>
        <end position="64"/>
    </location>
</feature>
<protein>
    <submittedName>
        <fullName evidence="3">Extracellular solute-binding protein</fullName>
    </submittedName>
</protein>
<keyword evidence="4" id="KW-1185">Reference proteome</keyword>
<dbReference type="SUPFAM" id="SSF53850">
    <property type="entry name" value="Periplasmic binding protein-like II"/>
    <property type="match status" value="1"/>
</dbReference>
<sequence length="516" mass="57544">MKEPLNSWEHKLAGKPPVKNGFTSELEHKVRERILMQNEKRRTPFRAVAAFMSIIVLLGCGWWFRDDVLQLLKPDSGENIPAALRGDPLSDGEYTINIHQFAQDGSIEYQIKRPFIIRHPSVKLNMIDAPRDLYNDPAMFKAWMDKEQPDMLQLPLKLFKELAADGKLKSLDTIVKEHQFELGTLYAPIVELLRQLGGSGELYGLPADFSTMALYINEDAFAKQGIPLPEGEMSPEEILQLAKRFQGTGISGLDALDRTNKFALTEFFGQVSGLQTLSKDSGGKTEATVNSEAWKQVWQSVADGYREGWITQQKILDIGKSGITMKDMGKNDAFAQGKIAMKIAPSYYYSNLENFKFEGVMKVNWSTVPLRVDASATNQQSFLGTNTVYAINAASTQEEAVWELISFIISGTWRSGLENAQLYSTLLADQSVMDEKDSKHWKAFYENKVDPAKAAEGYRIAFDNRAKVELDAALSTLGGEQMEAVVKGSKSVDAALDEMQSTLEARLAGKGELSHE</sequence>
<dbReference type="Pfam" id="PF13416">
    <property type="entry name" value="SBP_bac_8"/>
    <property type="match status" value="1"/>
</dbReference>